<name>A0A858MYV7_9CAUD</name>
<organism evidence="1 2">
    <name type="scientific">Agrobacterium phage OLIVR5</name>
    <dbReference type="NCBI Taxonomy" id="2723773"/>
    <lineage>
        <taxon>Viruses</taxon>
        <taxon>Duplodnaviria</taxon>
        <taxon>Heunggongvirae</taxon>
        <taxon>Uroviricota</taxon>
        <taxon>Caudoviricetes</taxon>
        <taxon>Pootjesviridae</taxon>
        <taxon>Heverleevirus</taxon>
        <taxon>Heverleevirus OLIVR5</taxon>
    </lineage>
</organism>
<evidence type="ECO:0000313" key="1">
    <source>
        <dbReference type="EMBL" id="QIW87735.1"/>
    </source>
</evidence>
<sequence length="148" mass="16874">MPSWIDLKLWELIGPHSASTKFNCLQGPTPSIRFKHHLKRRNKMALTANQILTEIDGLSYARKVLALDNLKKVLYEDVSRNDEAIIGLWQLAHSFGLSKSTVSETIDELFKEAEDGASVSDDWYMINILRIVQEFEQDDYFGSEGLSL</sequence>
<accession>A0A858MYV7</accession>
<dbReference type="Proteomes" id="UP000671873">
    <property type="component" value="Segment"/>
</dbReference>
<keyword evidence="2" id="KW-1185">Reference proteome</keyword>
<gene>
    <name evidence="1" type="ORF">Ab1vBOLIVR5_gp87c</name>
</gene>
<proteinExistence type="predicted"/>
<evidence type="ECO:0000313" key="2">
    <source>
        <dbReference type="Proteomes" id="UP000671873"/>
    </source>
</evidence>
<dbReference type="EMBL" id="MT234342">
    <property type="protein sequence ID" value="QIW87735.1"/>
    <property type="molecule type" value="Genomic_DNA"/>
</dbReference>
<protein>
    <submittedName>
        <fullName evidence="1">Uncharacterized protein</fullName>
    </submittedName>
</protein>
<reference evidence="1 2" key="1">
    <citation type="submission" date="2020-03" db="EMBL/GenBank/DDBJ databases">
        <authorList>
            <person name="Holtappels D."/>
            <person name="Bomans J.P.J."/>
            <person name="Lavigne R."/>
            <person name="Wagemans J."/>
        </authorList>
    </citation>
    <scope>NUCLEOTIDE SEQUENCE [LARGE SCALE GENOMIC DNA]</scope>
    <source>
        <strain evidence="1 2">OLIVR5</strain>
    </source>
</reference>